<keyword evidence="1" id="KW-1133">Transmembrane helix</keyword>
<keyword evidence="1" id="KW-0812">Transmembrane</keyword>
<protein>
    <submittedName>
        <fullName evidence="2">AlNc14C176G8140 protein</fullName>
    </submittedName>
</protein>
<dbReference type="HOGENOM" id="CLU_1328456_0_0_1"/>
<name>F0WNY5_9STRA</name>
<evidence type="ECO:0000313" key="2">
    <source>
        <dbReference type="EMBL" id="CCA23028.1"/>
    </source>
</evidence>
<gene>
    <name evidence="2" type="primary">AlNc14C176G8140</name>
    <name evidence="2" type="ORF">ALNC14_091710</name>
</gene>
<sequence length="207" mass="23687">MCCGYCTTYQCTNKKPNVKSPYYRLLIGRRGKTHLRENTKLPWYLIPALYSLLLAYYYAQDSLSNGLDCTKLAFMSGDAKTIGENGKNCGCAGHYEPECSYEVGSFATYVLQDLRILGDRHSFKHTKDAVTGVLKITDTTVLKKSFATQSKMETYLEHFFETSEYRFKFGKDKDWLPKVPKYKFHLALCVLSFCPKNLSFLACNCDK</sequence>
<feature type="transmembrane region" description="Helical" evidence="1">
    <location>
        <begin position="41"/>
        <end position="59"/>
    </location>
</feature>
<dbReference type="AlphaFoldDB" id="F0WNY5"/>
<reference evidence="2" key="2">
    <citation type="submission" date="2011-02" db="EMBL/GenBank/DDBJ databases">
        <authorList>
            <person name="MacLean D."/>
        </authorList>
    </citation>
    <scope>NUCLEOTIDE SEQUENCE</scope>
</reference>
<dbReference type="EMBL" id="FR824221">
    <property type="protein sequence ID" value="CCA23028.1"/>
    <property type="molecule type" value="Genomic_DNA"/>
</dbReference>
<reference evidence="2" key="1">
    <citation type="journal article" date="2011" name="PLoS Biol.">
        <title>Gene gain and loss during evolution of obligate parasitism in the white rust pathogen of Arabidopsis thaliana.</title>
        <authorList>
            <person name="Kemen E."/>
            <person name="Gardiner A."/>
            <person name="Schultz-Larsen T."/>
            <person name="Kemen A.C."/>
            <person name="Balmuth A.L."/>
            <person name="Robert-Seilaniantz A."/>
            <person name="Bailey K."/>
            <person name="Holub E."/>
            <person name="Studholme D.J."/>
            <person name="Maclean D."/>
            <person name="Jones J.D."/>
        </authorList>
    </citation>
    <scope>NUCLEOTIDE SEQUENCE</scope>
</reference>
<evidence type="ECO:0000256" key="1">
    <source>
        <dbReference type="SAM" id="Phobius"/>
    </source>
</evidence>
<proteinExistence type="predicted"/>
<organism evidence="2">
    <name type="scientific">Albugo laibachii Nc14</name>
    <dbReference type="NCBI Taxonomy" id="890382"/>
    <lineage>
        <taxon>Eukaryota</taxon>
        <taxon>Sar</taxon>
        <taxon>Stramenopiles</taxon>
        <taxon>Oomycota</taxon>
        <taxon>Peronosporomycetes</taxon>
        <taxon>Albuginales</taxon>
        <taxon>Albuginaceae</taxon>
        <taxon>Albugo</taxon>
    </lineage>
</organism>
<accession>F0WNY5</accession>
<keyword evidence="1" id="KW-0472">Membrane</keyword>